<evidence type="ECO:0008006" key="3">
    <source>
        <dbReference type="Google" id="ProtNLM"/>
    </source>
</evidence>
<dbReference type="EMBL" id="CP031417">
    <property type="protein sequence ID" value="AXK81671.1"/>
    <property type="molecule type" value="Genomic_DNA"/>
</dbReference>
<dbReference type="OrthoDB" id="8139804at2"/>
<gene>
    <name evidence="1" type="ORF">DW352_14760</name>
</gene>
<name>A0A345ZXM4_9HYPH</name>
<keyword evidence="2" id="KW-1185">Reference proteome</keyword>
<dbReference type="KEGG" id="ptaw:DW352_14760"/>
<evidence type="ECO:0000313" key="2">
    <source>
        <dbReference type="Proteomes" id="UP000254889"/>
    </source>
</evidence>
<reference evidence="1 2" key="1">
    <citation type="submission" date="2018-07" db="EMBL/GenBank/DDBJ databases">
        <authorList>
            <person name="Quirk P.G."/>
            <person name="Krulwich T.A."/>
        </authorList>
    </citation>
    <scope>NUCLEOTIDE SEQUENCE [LARGE SCALE GENOMIC DNA]</scope>
    <source>
        <strain evidence="1 2">CC-BB4</strain>
    </source>
</reference>
<proteinExistence type="predicted"/>
<sequence length="185" mass="20683">MEFSIGRPDVVRAVNQRWLLKFWQAHRGPHPVPRWQGVVVEKLSDRSANLSMLTVTGDGEAPRFQIRFNGSIIDKAYGSPDHRGKHLDEVMPALMRPDGLPPFTRAARDGCPIYTIHTIRDRDGRVVQYERLLLPFSGDGLRVDRVLVSSEFVCLDGAFDGDNIMHVQTAPPVLELAAKIEMAAA</sequence>
<dbReference type="AlphaFoldDB" id="A0A345ZXM4"/>
<organism evidence="1 2">
    <name type="scientific">Pseudolabrys taiwanensis</name>
    <dbReference type="NCBI Taxonomy" id="331696"/>
    <lineage>
        <taxon>Bacteria</taxon>
        <taxon>Pseudomonadati</taxon>
        <taxon>Pseudomonadota</taxon>
        <taxon>Alphaproteobacteria</taxon>
        <taxon>Hyphomicrobiales</taxon>
        <taxon>Xanthobacteraceae</taxon>
        <taxon>Pseudolabrys</taxon>
    </lineage>
</organism>
<dbReference type="Proteomes" id="UP000254889">
    <property type="component" value="Chromosome"/>
</dbReference>
<evidence type="ECO:0000313" key="1">
    <source>
        <dbReference type="EMBL" id="AXK81671.1"/>
    </source>
</evidence>
<accession>A0A345ZXM4</accession>
<protein>
    <recommendedName>
        <fullName evidence="3">PAS domain-containing protein</fullName>
    </recommendedName>
</protein>